<keyword evidence="4" id="KW-1185">Reference proteome</keyword>
<dbReference type="InterPro" id="IPR006935">
    <property type="entry name" value="Helicase/UvrB_N"/>
</dbReference>
<protein>
    <submittedName>
        <fullName evidence="3">Uncharacterized protein</fullName>
    </submittedName>
</protein>
<accession>A0ABP9VKW4</accession>
<name>A0ABP9VKW4_9DEIO</name>
<dbReference type="RefSeq" id="WP_353544268.1">
    <property type="nucleotide sequence ID" value="NZ_BAABRN010000105.1"/>
</dbReference>
<dbReference type="SMART" id="SM00487">
    <property type="entry name" value="DEXDc"/>
    <property type="match status" value="1"/>
</dbReference>
<dbReference type="InterPro" id="IPR001650">
    <property type="entry name" value="Helicase_C-like"/>
</dbReference>
<dbReference type="Pfam" id="PF04851">
    <property type="entry name" value="ResIII"/>
    <property type="match status" value="1"/>
</dbReference>
<dbReference type="Pfam" id="PF04313">
    <property type="entry name" value="HSDR_N"/>
    <property type="match status" value="1"/>
</dbReference>
<sequence>MSLTEAQTRKLKIDQALLQAGWNVSDVGQVGLEIPVDGSDPALWAQLTQQLRQGQVQASDLDLPSGIADYVLYRENGEVLAVVEAKKTSVNPLIADAQGRYYARKFAEHQSFHPFVFLTNGNDIYFIEDDLAPKRLVYGFFTRGDLENLLFVRQQGRPLSETSINGQIAGRDYQQEAIRRVGEAFEQGRRQALVVMATGTGKTRTAMGLVDQFLRADQARRVLFVADRDALVDQALEEGFQEHLPTEPAARIHGYDLQASQGSRLFVCTLQTMNNLIENAYSPAFFDLIIFDEVHRSIFNKYKAVLDYFDGRMVGLTATPAHFVDRNTLLAFGCDEAPTFLYSYQDAIDDGHLVDYTLNAAKTKFQRDGIKGADLSEEEVDALIEAGIDPDEIDFEGSDLEKKVSNRDTIRRQWEEIMDTALTDRGGLIGKTIVFALTQEHALRLKAVFDEMYPHMAHMAEVITYKTNYKGGPLEAFKKKSQPRIAISVDMLDTGVNVPEVLNLVIMKPVQSRIKLEQMIGRGTRNNAACKHQDWLPEEGKTGFQILDFWENKFDREGDKAPPQTLAVNIRIFNTRLSQLELLLGRQEGQPFKEIVAKVRTQIGTLPLSSFTVKRHLPEFEQALQDDFWSYLTSDKLKFLKAKVGPLLRYAVVEDVDAQTFTSKVEGLKLEKLGGKASRQRESIQEDVGRVPESILETEEDRQLRTVVLQPSFASAPVEVLEQVMNRLAKYMNRKTDRLSTFIELDLADVIAERSHIVLDEQQQPVYAEEYRKQVNGRIHDLVMNHPAVQTLLSGGEVDSAAFDLQLLDLERLMRKELGRSYLSVNERNIHRAYQWRVGSLLEFVSKVLELPSLPDYRQIVERQFDGYISSHTLSGDQLRFVKTLKGVVMDRKRLEEADLYDAPQLQRLGADAASRLFTEEQKQDLLTFGENLTVLPTHPTPNAPEA</sequence>
<evidence type="ECO:0000259" key="2">
    <source>
        <dbReference type="PROSITE" id="PS51194"/>
    </source>
</evidence>
<dbReference type="Proteomes" id="UP001458946">
    <property type="component" value="Unassembled WGS sequence"/>
</dbReference>
<feature type="domain" description="Helicase C-terminal" evidence="2">
    <location>
        <begin position="421"/>
        <end position="569"/>
    </location>
</feature>
<feature type="domain" description="Helicase ATP-binding" evidence="1">
    <location>
        <begin position="183"/>
        <end position="338"/>
    </location>
</feature>
<evidence type="ECO:0000313" key="4">
    <source>
        <dbReference type="Proteomes" id="UP001458946"/>
    </source>
</evidence>
<dbReference type="EMBL" id="BAABRN010000105">
    <property type="protein sequence ID" value="GAA5504307.1"/>
    <property type="molecule type" value="Genomic_DNA"/>
</dbReference>
<dbReference type="PANTHER" id="PTHR47396:SF1">
    <property type="entry name" value="ATP-DEPENDENT HELICASE IRC3-RELATED"/>
    <property type="match status" value="1"/>
</dbReference>
<dbReference type="Gene3D" id="3.90.1570.30">
    <property type="match status" value="1"/>
</dbReference>
<dbReference type="Gene3D" id="3.40.50.300">
    <property type="entry name" value="P-loop containing nucleotide triphosphate hydrolases"/>
    <property type="match status" value="2"/>
</dbReference>
<dbReference type="PROSITE" id="PS51192">
    <property type="entry name" value="HELICASE_ATP_BIND_1"/>
    <property type="match status" value="1"/>
</dbReference>
<dbReference type="InterPro" id="IPR007409">
    <property type="entry name" value="Restrct_endonuc_type1_HsdR_N"/>
</dbReference>
<reference evidence="3 4" key="1">
    <citation type="submission" date="2024-02" db="EMBL/GenBank/DDBJ databases">
        <title>Deinococcus xinjiangensis NBRC 107630.</title>
        <authorList>
            <person name="Ichikawa N."/>
            <person name="Katano-Makiyama Y."/>
            <person name="Hidaka K."/>
        </authorList>
    </citation>
    <scope>NUCLEOTIDE SEQUENCE [LARGE SCALE GENOMIC DNA]</scope>
    <source>
        <strain evidence="3 4">NBRC 107630</strain>
    </source>
</reference>
<dbReference type="PROSITE" id="PS51194">
    <property type="entry name" value="HELICASE_CTER"/>
    <property type="match status" value="1"/>
</dbReference>
<dbReference type="PANTHER" id="PTHR47396">
    <property type="entry name" value="TYPE I RESTRICTION ENZYME ECOKI R PROTEIN"/>
    <property type="match status" value="1"/>
</dbReference>
<dbReference type="InterPro" id="IPR014001">
    <property type="entry name" value="Helicase_ATP-bd"/>
</dbReference>
<evidence type="ECO:0000313" key="3">
    <source>
        <dbReference type="EMBL" id="GAA5504307.1"/>
    </source>
</evidence>
<proteinExistence type="predicted"/>
<dbReference type="InterPro" id="IPR027417">
    <property type="entry name" value="P-loop_NTPase"/>
</dbReference>
<comment type="caution">
    <text evidence="3">The sequence shown here is derived from an EMBL/GenBank/DDBJ whole genome shotgun (WGS) entry which is preliminary data.</text>
</comment>
<organism evidence="3 4">
    <name type="scientific">Deinococcus xinjiangensis</name>
    <dbReference type="NCBI Taxonomy" id="457454"/>
    <lineage>
        <taxon>Bacteria</taxon>
        <taxon>Thermotogati</taxon>
        <taxon>Deinococcota</taxon>
        <taxon>Deinococci</taxon>
        <taxon>Deinococcales</taxon>
        <taxon>Deinococcaceae</taxon>
        <taxon>Deinococcus</taxon>
    </lineage>
</organism>
<dbReference type="CDD" id="cd18032">
    <property type="entry name" value="DEXHc_RE_I_III_res"/>
    <property type="match status" value="1"/>
</dbReference>
<dbReference type="InterPro" id="IPR013670">
    <property type="entry name" value="EcoEI_R_C_dom"/>
</dbReference>
<dbReference type="Pfam" id="PF08463">
    <property type="entry name" value="EcoEI_R_C"/>
    <property type="match status" value="1"/>
</dbReference>
<dbReference type="InterPro" id="IPR050742">
    <property type="entry name" value="Helicase_Restrict-Modif_Enz"/>
</dbReference>
<evidence type="ECO:0000259" key="1">
    <source>
        <dbReference type="PROSITE" id="PS51192"/>
    </source>
</evidence>
<dbReference type="Pfam" id="PF00271">
    <property type="entry name" value="Helicase_C"/>
    <property type="match status" value="1"/>
</dbReference>
<gene>
    <name evidence="3" type="ORF">Dxin01_04077</name>
</gene>
<dbReference type="SUPFAM" id="SSF52540">
    <property type="entry name" value="P-loop containing nucleoside triphosphate hydrolases"/>
    <property type="match status" value="1"/>
</dbReference>